<protein>
    <submittedName>
        <fullName evidence="1">Uncharacterized protein</fullName>
    </submittedName>
</protein>
<dbReference type="EMBL" id="CP029494">
    <property type="protein sequence ID" value="AWN23342.1"/>
    <property type="molecule type" value="Genomic_DNA"/>
</dbReference>
<gene>
    <name evidence="1" type="ORF">DKM44_08970</name>
</gene>
<evidence type="ECO:0000313" key="1">
    <source>
        <dbReference type="EMBL" id="AWN23342.1"/>
    </source>
</evidence>
<sequence>MTLTDPTPTVRSTRFWLRLPSQSALYLLSTDHYPWSEVLSDLEQRPSLSAVLEAQQGAQRGRVVWQGGTLLGGFDAERDLSLAEFMRAFPRATLRLSVLETVMAQLLWQCRGSQPQTAPQPWPAAQGFLSERKFSGLVLGGEQGASVSCWQLGKPVAGTLPESGKVYILVAPQQLDLTSLVTFWSQVLAQASVQAASFPEVWRGAAAELAFEHPCLDPFAREIWLEGAWVRVQEDLDLAEVRDALLAAFSATLRKLKLPLQSLALAALQASPAWSASGAGELL</sequence>
<organism evidence="1 2">
    <name type="scientific">Deinococcus irradiatisoli</name>
    <dbReference type="NCBI Taxonomy" id="2202254"/>
    <lineage>
        <taxon>Bacteria</taxon>
        <taxon>Thermotogati</taxon>
        <taxon>Deinococcota</taxon>
        <taxon>Deinococci</taxon>
        <taxon>Deinococcales</taxon>
        <taxon>Deinococcaceae</taxon>
        <taxon>Deinococcus</taxon>
    </lineage>
</organism>
<dbReference type="KEGG" id="dez:DKM44_08970"/>
<dbReference type="OrthoDB" id="58726at2"/>
<name>A0A2Z3JE78_9DEIO</name>
<reference evidence="1 2" key="1">
    <citation type="submission" date="2018-05" db="EMBL/GenBank/DDBJ databases">
        <title>Complete Genome Sequence of Deinococcus sp. strain 17bor-2.</title>
        <authorList>
            <person name="Srinivasan S."/>
        </authorList>
    </citation>
    <scope>NUCLEOTIDE SEQUENCE [LARGE SCALE GENOMIC DNA]</scope>
    <source>
        <strain evidence="1 2">17bor-2</strain>
    </source>
</reference>
<dbReference type="RefSeq" id="WP_109827071.1">
    <property type="nucleotide sequence ID" value="NZ_CP029494.1"/>
</dbReference>
<dbReference type="AlphaFoldDB" id="A0A2Z3JE78"/>
<keyword evidence="2" id="KW-1185">Reference proteome</keyword>
<accession>A0A2Z3JE78</accession>
<proteinExistence type="predicted"/>
<evidence type="ECO:0000313" key="2">
    <source>
        <dbReference type="Proteomes" id="UP000245368"/>
    </source>
</evidence>
<dbReference type="Proteomes" id="UP000245368">
    <property type="component" value="Chromosome"/>
</dbReference>